<organism evidence="1">
    <name type="scientific">viral metagenome</name>
    <dbReference type="NCBI Taxonomy" id="1070528"/>
    <lineage>
        <taxon>unclassified sequences</taxon>
        <taxon>metagenomes</taxon>
        <taxon>organismal metagenomes</taxon>
    </lineage>
</organism>
<gene>
    <name evidence="1" type="ORF">MM415B04113_0004</name>
</gene>
<accession>A0A6M3LLW0</accession>
<evidence type="ECO:0000313" key="1">
    <source>
        <dbReference type="EMBL" id="QJA93795.1"/>
    </source>
</evidence>
<name>A0A6M3LLW0_9ZZZZ</name>
<reference evidence="1" key="1">
    <citation type="submission" date="2020-03" db="EMBL/GenBank/DDBJ databases">
        <title>The deep terrestrial virosphere.</title>
        <authorList>
            <person name="Holmfeldt K."/>
            <person name="Nilsson E."/>
            <person name="Simone D."/>
            <person name="Lopez-Fernandez M."/>
            <person name="Wu X."/>
            <person name="de Brujin I."/>
            <person name="Lundin D."/>
            <person name="Andersson A."/>
            <person name="Bertilsson S."/>
            <person name="Dopson M."/>
        </authorList>
    </citation>
    <scope>NUCLEOTIDE SEQUENCE</scope>
    <source>
        <strain evidence="1">MM415B04113</strain>
    </source>
</reference>
<protein>
    <submittedName>
        <fullName evidence="1">Uncharacterized protein</fullName>
    </submittedName>
</protein>
<dbReference type="EMBL" id="MT143178">
    <property type="protein sequence ID" value="QJA93795.1"/>
    <property type="molecule type" value="Genomic_DNA"/>
</dbReference>
<sequence length="95" mass="10545">MSLKGVKVTKSVGEFMGKKCTVITLDPGNNVYCDYCDEDWTSRPETGGILFQSKAICPNCVARARKSIAGYGEEQFIRGECPEGMPFADWVRSIR</sequence>
<dbReference type="AlphaFoldDB" id="A0A6M3LLW0"/>
<proteinExistence type="predicted"/>